<dbReference type="SUPFAM" id="SSF55486">
    <property type="entry name" value="Metalloproteases ('zincins'), catalytic domain"/>
    <property type="match status" value="1"/>
</dbReference>
<name>A0A075HMK5_9ARCH</name>
<dbReference type="PROSITE" id="PS50005">
    <property type="entry name" value="TPR"/>
    <property type="match status" value="2"/>
</dbReference>
<sequence>MKQSMTKNYIQLSTIFLLLSVIFSVDHAFAQDGDEINEMLNNAQESFLGGEYKVAIKIYDELLEIDPKNYKILEMKGLALSNLRLESTLASQAQANAALRDPSNLNKLSMLEFYKALEINPNSVFALNGIGVGFGNFGEYSEAKRYFEKSLRIDPNNNTAKNYLSAIEKLKQKYSLDVFETPTKKPDFLQKLEENTIPYWIKNTAGWWSKSKVSDSEFISGIEYLINNKIIRTTAQNTNDGDLNAIPSWVKNSAGWWSNNEISDDEFISGIKYLIENNIIKVSVQADSELLQKDLERRAWNFERYLLDIQNDIKKQNRYVENINPSEYVIIKYWKDYHKWNLEQFLDKPEVFPDRNVYVDPETGNYLIEYLVYINDQPPGLPIDHIGTLKNSFNYWEEFEFNTADGKKAVVKLYPTNVKGEANVWVTWVVRSLGEGVLGHANLGKGVVEVAIGSYGCDGSFQLFDTDTVEYIMTHELGHSLGLHHSSSQNSIMYPTIPNANYEYCLINWIYHDGSKAIAN</sequence>
<keyword evidence="1" id="KW-0645">Protease</keyword>
<feature type="domain" description="Peptidase M10 metallopeptidase" evidence="6">
    <location>
        <begin position="469"/>
        <end position="499"/>
    </location>
</feature>
<dbReference type="GO" id="GO:0004222">
    <property type="term" value="F:metalloendopeptidase activity"/>
    <property type="evidence" value="ECO:0007669"/>
    <property type="project" value="InterPro"/>
</dbReference>
<keyword evidence="3" id="KW-0378">Hydrolase</keyword>
<dbReference type="AlphaFoldDB" id="A0A075HMK5"/>
<dbReference type="Pfam" id="PF00413">
    <property type="entry name" value="Peptidase_M10"/>
    <property type="match status" value="1"/>
</dbReference>
<feature type="repeat" description="TPR" evidence="5">
    <location>
        <begin position="36"/>
        <end position="69"/>
    </location>
</feature>
<evidence type="ECO:0000256" key="4">
    <source>
        <dbReference type="ARBA" id="ARBA00022833"/>
    </source>
</evidence>
<keyword evidence="4" id="KW-0862">Zinc</keyword>
<evidence type="ECO:0000259" key="6">
    <source>
        <dbReference type="Pfam" id="PF00413"/>
    </source>
</evidence>
<dbReference type="SUPFAM" id="SSF48452">
    <property type="entry name" value="TPR-like"/>
    <property type="match status" value="1"/>
</dbReference>
<dbReference type="SMART" id="SM00028">
    <property type="entry name" value="TPR"/>
    <property type="match status" value="2"/>
</dbReference>
<protein>
    <submittedName>
        <fullName evidence="7">TPR repeat-containing protein</fullName>
    </submittedName>
</protein>
<dbReference type="Pfam" id="PF13181">
    <property type="entry name" value="TPR_8"/>
    <property type="match status" value="1"/>
</dbReference>
<dbReference type="GO" id="GO:0008270">
    <property type="term" value="F:zinc ion binding"/>
    <property type="evidence" value="ECO:0007669"/>
    <property type="project" value="InterPro"/>
</dbReference>
<evidence type="ECO:0000256" key="1">
    <source>
        <dbReference type="ARBA" id="ARBA00022670"/>
    </source>
</evidence>
<dbReference type="Gene3D" id="1.25.40.10">
    <property type="entry name" value="Tetratricopeptide repeat domain"/>
    <property type="match status" value="1"/>
</dbReference>
<feature type="repeat" description="TPR" evidence="5">
    <location>
        <begin position="124"/>
        <end position="157"/>
    </location>
</feature>
<keyword evidence="2" id="KW-0479">Metal-binding</keyword>
<dbReference type="InterPro" id="IPR019734">
    <property type="entry name" value="TPR_rpt"/>
</dbReference>
<dbReference type="GO" id="GO:0031012">
    <property type="term" value="C:extracellular matrix"/>
    <property type="evidence" value="ECO:0007669"/>
    <property type="project" value="InterPro"/>
</dbReference>
<dbReference type="Gene3D" id="3.40.390.10">
    <property type="entry name" value="Collagenase (Catalytic Domain)"/>
    <property type="match status" value="1"/>
</dbReference>
<dbReference type="GO" id="GO:0006508">
    <property type="term" value="P:proteolysis"/>
    <property type="evidence" value="ECO:0007669"/>
    <property type="project" value="UniProtKB-KW"/>
</dbReference>
<dbReference type="InterPro" id="IPR011990">
    <property type="entry name" value="TPR-like_helical_dom_sf"/>
</dbReference>
<proteinExistence type="predicted"/>
<reference evidence="7" key="1">
    <citation type="journal article" date="2014" name="Genome Biol. Evol.">
        <title>Pangenome evidence for extensive interdomain horizontal transfer affecting lineage core and shell genes in uncultured planktonic thaumarchaeota and euryarchaeota.</title>
        <authorList>
            <person name="Deschamps P."/>
            <person name="Zivanovic Y."/>
            <person name="Moreira D."/>
            <person name="Rodriguez-Valera F."/>
            <person name="Lopez-Garcia P."/>
        </authorList>
    </citation>
    <scope>NUCLEOTIDE SEQUENCE</scope>
</reference>
<dbReference type="InterPro" id="IPR001818">
    <property type="entry name" value="Pept_M10_metallopeptidase"/>
</dbReference>
<organism evidence="7">
    <name type="scientific">uncultured marine thaumarchaeote KM3_78_D07</name>
    <dbReference type="NCBI Taxonomy" id="1456291"/>
    <lineage>
        <taxon>Archaea</taxon>
        <taxon>Nitrososphaerota</taxon>
        <taxon>environmental samples</taxon>
    </lineage>
</organism>
<evidence type="ECO:0000313" key="7">
    <source>
        <dbReference type="EMBL" id="AIF17651.1"/>
    </source>
</evidence>
<evidence type="ECO:0000256" key="3">
    <source>
        <dbReference type="ARBA" id="ARBA00022801"/>
    </source>
</evidence>
<evidence type="ECO:0000256" key="2">
    <source>
        <dbReference type="ARBA" id="ARBA00022723"/>
    </source>
</evidence>
<keyword evidence="5" id="KW-0802">TPR repeat</keyword>
<evidence type="ECO:0000256" key="5">
    <source>
        <dbReference type="PROSITE-ProRule" id="PRU00339"/>
    </source>
</evidence>
<accession>A0A075HMK5</accession>
<dbReference type="InterPro" id="IPR024079">
    <property type="entry name" value="MetalloPept_cat_dom_sf"/>
</dbReference>
<dbReference type="EMBL" id="KF901088">
    <property type="protein sequence ID" value="AIF17651.1"/>
    <property type="molecule type" value="Genomic_DNA"/>
</dbReference>